<comment type="caution">
    <text evidence="5">The sequence shown here is derived from an EMBL/GenBank/DDBJ whole genome shotgun (WGS) entry which is preliminary data.</text>
</comment>
<dbReference type="NCBIfam" id="TIGR03011">
    <property type="entry name" value="sulf_tusB_dsrH"/>
    <property type="match status" value="1"/>
</dbReference>
<dbReference type="InterPro" id="IPR027396">
    <property type="entry name" value="DsrEFH-like"/>
</dbReference>
<evidence type="ECO:0000313" key="7">
    <source>
        <dbReference type="Proteomes" id="UP000469927"/>
    </source>
</evidence>
<dbReference type="Gene3D" id="3.40.1260.10">
    <property type="entry name" value="DsrEFH-like"/>
    <property type="match status" value="1"/>
</dbReference>
<dbReference type="PANTHER" id="PTHR37526">
    <property type="entry name" value="PROTEIN TUSB"/>
    <property type="match status" value="1"/>
</dbReference>
<dbReference type="InterPro" id="IPR023526">
    <property type="entry name" value="Sulphur_relay_TusB"/>
</dbReference>
<reference evidence="5 6" key="1">
    <citation type="submission" date="2016-12" db="EMBL/GenBank/DDBJ databases">
        <title>Analysis of the Molecular Diversity Among Cronobacter Species Isolated from Filth Flies Using a Pan Genomic DNA Microarray.</title>
        <authorList>
            <person name="Pava-Ripoll M."/>
            <person name="Tall B."/>
            <person name="Farber J."/>
            <person name="Fanning S."/>
            <person name="Lehner A."/>
            <person name="Stephan R."/>
            <person name="Pagotto F."/>
            <person name="Iverson C."/>
            <person name="Ziobro G."/>
            <person name="Miller A."/>
            <person name="Pearson R."/>
            <person name="Yan Q."/>
            <person name="Kim M."/>
            <person name="Jeong S."/>
            <person name="Park J."/>
            <person name="Jun S."/>
            <person name="Choi H."/>
            <person name="Chung T."/>
            <person name="Yoo Y."/>
            <person name="Park E."/>
            <person name="Hwang S."/>
            <person name="Lee B."/>
            <person name="Sathyamoorthy V."/>
            <person name="Carter L."/>
            <person name="Mammel M."/>
            <person name="Jackson S."/>
            <person name="Kothary M."/>
            <person name="Patel I."/>
            <person name="Grim C."/>
            <person name="Gopinath G."/>
            <person name="Gangiredla J."/>
            <person name="Chase H."/>
        </authorList>
    </citation>
    <scope>NUCLEOTIDE SEQUENCE [LARGE SCALE GENOMIC DNA]</scope>
    <source>
        <strain evidence="5 6">MOD1-Md1s</strain>
    </source>
</reference>
<dbReference type="InterPro" id="IPR007215">
    <property type="entry name" value="Sulphur_relay_TusB/DsrH"/>
</dbReference>
<dbReference type="Proteomes" id="UP000244378">
    <property type="component" value="Unassembled WGS sequence"/>
</dbReference>
<dbReference type="GO" id="GO:1990228">
    <property type="term" value="C:sulfurtransferase complex"/>
    <property type="evidence" value="ECO:0007669"/>
    <property type="project" value="TreeGrafter"/>
</dbReference>
<evidence type="ECO:0000313" key="5">
    <source>
        <dbReference type="EMBL" id="PUX09552.1"/>
    </source>
</evidence>
<comment type="subunit">
    <text evidence="3">Heterohexamer, formed by a dimer of trimers. The hexameric TusBCD complex contains 2 copies each of TusB, TusC and TusD. The TusBCD complex interacts with TusE.</text>
</comment>
<keyword evidence="2 3" id="KW-0819">tRNA processing</keyword>
<dbReference type="OrthoDB" id="9795117at2"/>
<evidence type="ECO:0000256" key="1">
    <source>
        <dbReference type="ARBA" id="ARBA00022490"/>
    </source>
</evidence>
<organism evidence="5 6">
    <name type="scientific">Cronobacter muytjensii</name>
    <dbReference type="NCBI Taxonomy" id="413501"/>
    <lineage>
        <taxon>Bacteria</taxon>
        <taxon>Pseudomonadati</taxon>
        <taxon>Pseudomonadota</taxon>
        <taxon>Gammaproteobacteria</taxon>
        <taxon>Enterobacterales</taxon>
        <taxon>Enterobacteriaceae</taxon>
        <taxon>Cronobacter</taxon>
    </lineage>
</organism>
<reference evidence="4 7" key="2">
    <citation type="submission" date="2019-08" db="EMBL/GenBank/DDBJ databases">
        <title>Prevalence, distribution, and phylogeny of type two toxin-antitoxin genes possessed by Cronobacter species where C. sakazakii homologs follow sequence type lineages.</title>
        <authorList>
            <person name="Finkelstein S."/>
            <person name="Negrete F."/>
            <person name="Jang H."/>
            <person name="Gopinath G.R."/>
            <person name="Tall B.D."/>
        </authorList>
    </citation>
    <scope>NUCLEOTIDE SEQUENCE [LARGE SCALE GENOMIC DNA]</scope>
    <source>
        <strain evidence="4 7">MOD1_GK1257</strain>
    </source>
</reference>
<protein>
    <recommendedName>
        <fullName evidence="3">Protein TusB</fullName>
    </recommendedName>
    <alternativeName>
        <fullName evidence="3">tRNA 2-thiouridine synthesizing protein B</fullName>
    </alternativeName>
</protein>
<proteinExistence type="inferred from homology"/>
<dbReference type="Proteomes" id="UP000469927">
    <property type="component" value="Unassembled WGS sequence"/>
</dbReference>
<dbReference type="HAMAP" id="MF_01564">
    <property type="entry name" value="Thiourid_synth_B"/>
    <property type="match status" value="1"/>
</dbReference>
<dbReference type="AlphaFoldDB" id="A0A2T7AL97"/>
<dbReference type="PANTHER" id="PTHR37526:SF1">
    <property type="entry name" value="PROTEIN TUSB"/>
    <property type="match status" value="1"/>
</dbReference>
<keyword evidence="5" id="KW-0808">Transferase</keyword>
<evidence type="ECO:0000256" key="2">
    <source>
        <dbReference type="ARBA" id="ARBA00022694"/>
    </source>
</evidence>
<dbReference type="NCBIfam" id="NF010035">
    <property type="entry name" value="PRK13510.1"/>
    <property type="match status" value="1"/>
</dbReference>
<dbReference type="Pfam" id="PF04077">
    <property type="entry name" value="DsrH"/>
    <property type="match status" value="1"/>
</dbReference>
<comment type="function">
    <text evidence="3">Part of a sulfur-relay system required for 2-thiolation of 5-methylaminomethyl-2-thiouridine (mnm(5)s(2)U) at tRNA wobble positions.</text>
</comment>
<comment type="similarity">
    <text evidence="3">Belongs to the DsrH/TusB family.</text>
</comment>
<accession>A0A2T7AL97</accession>
<dbReference type="EMBL" id="MSAE01000045">
    <property type="protein sequence ID" value="PUX09552.1"/>
    <property type="molecule type" value="Genomic_DNA"/>
</dbReference>
<comment type="subcellular location">
    <subcellularLocation>
        <location evidence="3">Cytoplasm</location>
    </subcellularLocation>
</comment>
<gene>
    <name evidence="3 4" type="primary">tusB</name>
    <name evidence="5" type="ORF">AUN14_18850</name>
    <name evidence="4" type="ORF">FZI19_07635</name>
</gene>
<name>A0A2T7AL97_9ENTR</name>
<evidence type="ECO:0000256" key="3">
    <source>
        <dbReference type="HAMAP-Rule" id="MF_01564"/>
    </source>
</evidence>
<evidence type="ECO:0000313" key="4">
    <source>
        <dbReference type="EMBL" id="KAB0883062.1"/>
    </source>
</evidence>
<dbReference type="GO" id="GO:0016740">
    <property type="term" value="F:transferase activity"/>
    <property type="evidence" value="ECO:0007669"/>
    <property type="project" value="UniProtKB-KW"/>
</dbReference>
<keyword evidence="7" id="KW-1185">Reference proteome</keyword>
<sequence>MLYTLSRSPWQTDLEALLRLVRASDDILLMQDGVVAALNHSRFLTALLASPARVCALENDIEARGLGAQISSNVETISYTDFVKLTVKHASQMAW</sequence>
<keyword evidence="1 3" id="KW-0963">Cytoplasm</keyword>
<dbReference type="EMBL" id="WAGD01000017">
    <property type="protein sequence ID" value="KAB0883062.1"/>
    <property type="molecule type" value="Genomic_DNA"/>
</dbReference>
<dbReference type="SUPFAM" id="SSF75169">
    <property type="entry name" value="DsrEFH-like"/>
    <property type="match status" value="1"/>
</dbReference>
<dbReference type="RefSeq" id="WP_075193953.1">
    <property type="nucleotide sequence ID" value="NZ_CP187979.1"/>
</dbReference>
<dbReference type="GO" id="GO:0002143">
    <property type="term" value="P:tRNA wobble position uridine thiolation"/>
    <property type="evidence" value="ECO:0007669"/>
    <property type="project" value="InterPro"/>
</dbReference>
<evidence type="ECO:0000313" key="6">
    <source>
        <dbReference type="Proteomes" id="UP000244378"/>
    </source>
</evidence>